<keyword evidence="3 6" id="KW-0812">Transmembrane</keyword>
<dbReference type="InterPro" id="IPR018499">
    <property type="entry name" value="Tetraspanin/Peripherin"/>
</dbReference>
<dbReference type="Gramene" id="Psat2g136680.1">
    <property type="protein sequence ID" value="Psat2g136680.1.cds"/>
    <property type="gene ID" value="Psat2g136680"/>
</dbReference>
<evidence type="ECO:0000256" key="3">
    <source>
        <dbReference type="ARBA" id="ARBA00022692"/>
    </source>
</evidence>
<feature type="transmembrane region" description="Helical" evidence="6">
    <location>
        <begin position="41"/>
        <end position="65"/>
    </location>
</feature>
<dbReference type="AlphaFoldDB" id="A0A9D4YI78"/>
<dbReference type="PRINTS" id="PR00259">
    <property type="entry name" value="TMFOUR"/>
</dbReference>
<name>A0A9D4YI78_PEA</name>
<keyword evidence="4 6" id="KW-1133">Transmembrane helix</keyword>
<comment type="caution">
    <text evidence="7">The sequence shown here is derived from an EMBL/GenBank/DDBJ whole genome shotgun (WGS) entry which is preliminary data.</text>
</comment>
<organism evidence="7 8">
    <name type="scientific">Pisum sativum</name>
    <name type="common">Garden pea</name>
    <name type="synonym">Lathyrus oleraceus</name>
    <dbReference type="NCBI Taxonomy" id="3888"/>
    <lineage>
        <taxon>Eukaryota</taxon>
        <taxon>Viridiplantae</taxon>
        <taxon>Streptophyta</taxon>
        <taxon>Embryophyta</taxon>
        <taxon>Tracheophyta</taxon>
        <taxon>Spermatophyta</taxon>
        <taxon>Magnoliopsida</taxon>
        <taxon>eudicotyledons</taxon>
        <taxon>Gunneridae</taxon>
        <taxon>Pentapetalae</taxon>
        <taxon>rosids</taxon>
        <taxon>fabids</taxon>
        <taxon>Fabales</taxon>
        <taxon>Fabaceae</taxon>
        <taxon>Papilionoideae</taxon>
        <taxon>50 kb inversion clade</taxon>
        <taxon>NPAAA clade</taxon>
        <taxon>Hologalegina</taxon>
        <taxon>IRL clade</taxon>
        <taxon>Fabeae</taxon>
        <taxon>Lathyrus</taxon>
    </lineage>
</organism>
<dbReference type="PANTHER" id="PTHR32191">
    <property type="entry name" value="TETRASPANIN-8-RELATED"/>
    <property type="match status" value="1"/>
</dbReference>
<keyword evidence="5 6" id="KW-0472">Membrane</keyword>
<dbReference type="EMBL" id="JAMSHJ010000002">
    <property type="protein sequence ID" value="KAI5438070.1"/>
    <property type="molecule type" value="Genomic_DNA"/>
</dbReference>
<dbReference type="Proteomes" id="UP001058974">
    <property type="component" value="Chromosome 2"/>
</dbReference>
<sequence length="269" mass="30670">MAMSNNIIGFINLLAVILSIPIIAAGIWLTNEPADTCVKFLQWPVIILGVLLLIVSLAGFIGSFWRIPCLLIFYLVAMLVLIILLVCLVVFVYMVTVRGHGMIEPNRAYLEYRLDDFSGFLKRRVRSSFKWDVIRSCLSETNMCAELNQNFRMAQDFFNARLTPMQTGCCKPPTQCAYTFVNPTYWISPINNAADMDCLQWSNDQTQLCYSCDSCKAGLLANLRKEWKRANVILMISVVVLIVVYLIGCFAFRNAKTEDLFRKYKQGYT</sequence>
<feature type="transmembrane region" description="Helical" evidence="6">
    <location>
        <begin position="232"/>
        <end position="253"/>
    </location>
</feature>
<dbReference type="Gramene" id="Psat02G0398300-T1">
    <property type="protein sequence ID" value="KAI5438070.1"/>
    <property type="gene ID" value="KIW84_023983"/>
</dbReference>
<dbReference type="InterPro" id="IPR044991">
    <property type="entry name" value="TET_plant"/>
</dbReference>
<evidence type="ECO:0000313" key="7">
    <source>
        <dbReference type="EMBL" id="KAI5438070.1"/>
    </source>
</evidence>
<evidence type="ECO:0000256" key="4">
    <source>
        <dbReference type="ARBA" id="ARBA00022989"/>
    </source>
</evidence>
<protein>
    <submittedName>
        <fullName evidence="7">Protein TORNADO 2</fullName>
    </submittedName>
</protein>
<keyword evidence="8" id="KW-1185">Reference proteome</keyword>
<reference evidence="7 8" key="1">
    <citation type="journal article" date="2022" name="Nat. Genet.">
        <title>Improved pea reference genome and pan-genome highlight genomic features and evolutionary characteristics.</title>
        <authorList>
            <person name="Yang T."/>
            <person name="Liu R."/>
            <person name="Luo Y."/>
            <person name="Hu S."/>
            <person name="Wang D."/>
            <person name="Wang C."/>
            <person name="Pandey M.K."/>
            <person name="Ge S."/>
            <person name="Xu Q."/>
            <person name="Li N."/>
            <person name="Li G."/>
            <person name="Huang Y."/>
            <person name="Saxena R.K."/>
            <person name="Ji Y."/>
            <person name="Li M."/>
            <person name="Yan X."/>
            <person name="He Y."/>
            <person name="Liu Y."/>
            <person name="Wang X."/>
            <person name="Xiang C."/>
            <person name="Varshney R.K."/>
            <person name="Ding H."/>
            <person name="Gao S."/>
            <person name="Zong X."/>
        </authorList>
    </citation>
    <scope>NUCLEOTIDE SEQUENCE [LARGE SCALE GENOMIC DNA]</scope>
    <source>
        <strain evidence="7 8">cv. Zhongwan 6</strain>
    </source>
</reference>
<evidence type="ECO:0000256" key="5">
    <source>
        <dbReference type="ARBA" id="ARBA00023136"/>
    </source>
</evidence>
<evidence type="ECO:0000313" key="8">
    <source>
        <dbReference type="Proteomes" id="UP001058974"/>
    </source>
</evidence>
<evidence type="ECO:0000256" key="2">
    <source>
        <dbReference type="ARBA" id="ARBA00006840"/>
    </source>
</evidence>
<evidence type="ECO:0000256" key="6">
    <source>
        <dbReference type="SAM" id="Phobius"/>
    </source>
</evidence>
<dbReference type="GO" id="GO:0016020">
    <property type="term" value="C:membrane"/>
    <property type="evidence" value="ECO:0007669"/>
    <property type="project" value="UniProtKB-SubCell"/>
</dbReference>
<feature type="transmembrane region" description="Helical" evidence="6">
    <location>
        <begin position="71"/>
        <end position="95"/>
    </location>
</feature>
<dbReference type="Pfam" id="PF00335">
    <property type="entry name" value="Tetraspanin"/>
    <property type="match status" value="1"/>
</dbReference>
<comment type="subcellular location">
    <subcellularLocation>
        <location evidence="1">Membrane</location>
        <topology evidence="1">Multi-pass membrane protein</topology>
    </subcellularLocation>
</comment>
<feature type="transmembrane region" description="Helical" evidence="6">
    <location>
        <begin position="6"/>
        <end position="29"/>
    </location>
</feature>
<gene>
    <name evidence="7" type="ORF">KIW84_023983</name>
</gene>
<proteinExistence type="inferred from homology"/>
<dbReference type="GO" id="GO:0009734">
    <property type="term" value="P:auxin-activated signaling pathway"/>
    <property type="evidence" value="ECO:0007669"/>
    <property type="project" value="InterPro"/>
</dbReference>
<evidence type="ECO:0000256" key="1">
    <source>
        <dbReference type="ARBA" id="ARBA00004141"/>
    </source>
</evidence>
<accession>A0A9D4YI78</accession>
<comment type="similarity">
    <text evidence="2">Belongs to the tetraspanin (TM4SF) family.</text>
</comment>
<dbReference type="OrthoDB" id="664300at2759"/>